<feature type="region of interest" description="Disordered" evidence="1">
    <location>
        <begin position="1213"/>
        <end position="1235"/>
    </location>
</feature>
<dbReference type="Proteomes" id="UP001211065">
    <property type="component" value="Unassembled WGS sequence"/>
</dbReference>
<proteinExistence type="predicted"/>
<sequence length="1985" mass="226888">MDANVKIAAEEKISNKDINEVLVKYGSDYIDEVIVPSAVVPSNSDYNFSSIFQPIPATSDSVSSDNENMLQSNSEHNSLSQAEVSPSKDCESSQLTLANLKIATELKVKTPVEEFSYNTNIDNSQLHGDLNFSQEIGQFEESVSESIPVLNQQLLPLSNEIKTEFDNQNPSVDNAVVENHEYVKELEVDKIFHFEKIDQSTNFADLDVVGKNVETKLDITLPLENKSMETSDTLKEKDSAKHLVSQEEVTSSSNINTQEHCEVENCVKEKSETELTEKQPYIQSSNKILENGNYQKKLDLENSISTPNFNSSTELTIYSASNTKPDFLNETVNISNSNIIDKFSYYRNTDAKSKQEGLNKHVDAAYNSSNGKEITLISKENIEEIVGTKNMGNDLEYDEYIKKAGGEKTNEDIQKICFVNDKNEKDGIEKSYTDILTIDDDGEKKIEDQAACHTENTSENKNNLKIDEETVQDSHLENNDHSNIVDAKSKLYYAENRNPAYGDGKYIIENTERKNEDLNDLNKEENKCYADSSLNMIKNNNSDDEKRCQAIKCLEDTYSIETGNERKCNFSDSNFISTLVDDVKDGKDNREQREMSTYFTGDTVKNNLKNTENSYTSNIPIITRTVSLISEEFSFSNSDKMKNSPMTPQLKSFARISTVDEFILFNETEAIKLEQETLDVKLEELMATNLEGQKQNKMLNLKKEPVWFKLFLKNQSRIVVLDERRDFDYFVDKVMSIFFGLNFEKDYQRFPLKTSKIVAPVNKLGLKVLGEGRELKMYYISVTGEKVTLDSNEALLKATDMLLQDPNLSFIPVFCSVVEEDGTEVKDIITAYGTPVAPPPINLKKMLELIEIVHKNPTNDNASTKVNASASDAEHLEHFVTTLANLSGISGSNPQNYHSDTITTIKQNENFPNLKETKYLDALNKETKNKSKFSEFTYKTEIKTKNLQSGSQNAIDFEYPFPGDKHIKTETIIKRPSTQSCKENFSQQYQDSVVEKANFNSMESNFGEGNKFVDKKIDKITIKTSKDMPKNINPRTKVPKNNVIKSKNLSNTEVTIARKDIVSHRSPPNIQDDNDSAESEVKLQSDVEFEKMDEEEVDSETSLSSLSTNCEDSDNSFSNYEPIKSRKGTEELSVHRSRKIKISKIQSKKIESVSKNDMLSRKQKKDRKFSESNSKLKDNSKLKRELGNSHSIFSENCTEIDLENESLEFQKNESKDLKKEEYATKNSSGLEKKSKLPKPVKNILALMNEDAKTEKGSKNINGAPSQDESLIDDTCNSQPKKKIADKNLKMPTADKKPSEIELDYSRLVKVSSSSEKFRKYKTFSADGKNSKTLINFIEKKHYGNISKVDPQKFDQNSNYYLEKKIIKDSHKVGVKKVDEFDVGDGWDNSVKIIRIKVYSPSILNEKRNCDTMESTNEKNCMTCFNKFNHSLSKNSENGAVEDHGNKDGWNCLQCVENLKSPQNDNEEVIDKEMILEKNREQSIKKKESAILKPKKLNSNVEAIQSQIEKKKTDKIQYKNYLKSGRENKVEVALSNSINGNCKSKPFNKDKIFQKNKNLKSSSNQEVRKHQTEKFQLEAEIPVDFEVFPENIYSDSIKISNLGDSQRNQNFLKKEQLCHRILQSDNYKIPCNITKQSPDIEETHEAYRNLVFPTKADPIKNQYDKYLQGRKIADHELPVGKKNFVKIEELNEDSTYYRNLENKKFKKIKNSKVISKTIFDDTLRLKEGKLKVSNQLNSLTNQKLVLSDTVNHSLLNNLNLYQQKMLEQQNLQLQLLQQQQFFKQKCLEQQIFVDNISNQISAYYQVKCDKLPAANYSTMLPADTVKSKKNGNPPYNFYNVKEFQNSNFIETYHHPTSFRQHQGNQHQNLCQYTNYSQNGNVYHQPIFYCNERKMYYDIYDYHQYANLFHPNINFGQKLPLEPINQSNAMQSTLINTYPVLKPITESQNRQLDGSIKKSQTLSCGLVQVIKNGTNAMALYSPSHLNK</sequence>
<feature type="compositionally biased region" description="Basic and acidic residues" evidence="1">
    <location>
        <begin position="1079"/>
        <end position="1090"/>
    </location>
</feature>
<feature type="compositionally biased region" description="Basic and acidic residues" evidence="1">
    <location>
        <begin position="1168"/>
        <end position="1183"/>
    </location>
</feature>
<organism evidence="2 3">
    <name type="scientific">Clydaea vesicula</name>
    <dbReference type="NCBI Taxonomy" id="447962"/>
    <lineage>
        <taxon>Eukaryota</taxon>
        <taxon>Fungi</taxon>
        <taxon>Fungi incertae sedis</taxon>
        <taxon>Chytridiomycota</taxon>
        <taxon>Chytridiomycota incertae sedis</taxon>
        <taxon>Chytridiomycetes</taxon>
        <taxon>Lobulomycetales</taxon>
        <taxon>Lobulomycetaceae</taxon>
        <taxon>Clydaea</taxon>
    </lineage>
</organism>
<gene>
    <name evidence="2" type="ORF">HK099_000592</name>
</gene>
<feature type="region of interest" description="Disordered" evidence="1">
    <location>
        <begin position="1059"/>
        <end position="1137"/>
    </location>
</feature>
<evidence type="ECO:0000256" key="1">
    <source>
        <dbReference type="SAM" id="MobiDB-lite"/>
    </source>
</evidence>
<feature type="region of interest" description="Disordered" evidence="1">
    <location>
        <begin position="1251"/>
        <end position="1273"/>
    </location>
</feature>
<feature type="compositionally biased region" description="Basic and acidic residues" evidence="1">
    <location>
        <begin position="1213"/>
        <end position="1223"/>
    </location>
</feature>
<protein>
    <submittedName>
        <fullName evidence="2">Uncharacterized protein</fullName>
    </submittedName>
</protein>
<name>A0AAD5U448_9FUNG</name>
<keyword evidence="3" id="KW-1185">Reference proteome</keyword>
<comment type="caution">
    <text evidence="2">The sequence shown here is derived from an EMBL/GenBank/DDBJ whole genome shotgun (WGS) entry which is preliminary data.</text>
</comment>
<feature type="region of interest" description="Disordered" evidence="1">
    <location>
        <begin position="1152"/>
        <end position="1183"/>
    </location>
</feature>
<feature type="compositionally biased region" description="Polar residues" evidence="1">
    <location>
        <begin position="1258"/>
        <end position="1273"/>
    </location>
</feature>
<feature type="region of interest" description="Disordered" evidence="1">
    <location>
        <begin position="59"/>
        <end position="87"/>
    </location>
</feature>
<feature type="compositionally biased region" description="Basic and acidic residues" evidence="1">
    <location>
        <begin position="1123"/>
        <end position="1134"/>
    </location>
</feature>
<reference evidence="2" key="1">
    <citation type="submission" date="2020-05" db="EMBL/GenBank/DDBJ databases">
        <title>Phylogenomic resolution of chytrid fungi.</title>
        <authorList>
            <person name="Stajich J.E."/>
            <person name="Amses K."/>
            <person name="Simmons R."/>
            <person name="Seto K."/>
            <person name="Myers J."/>
            <person name="Bonds A."/>
            <person name="Quandt C.A."/>
            <person name="Barry K."/>
            <person name="Liu P."/>
            <person name="Grigoriev I."/>
            <person name="Longcore J.E."/>
            <person name="James T.Y."/>
        </authorList>
    </citation>
    <scope>NUCLEOTIDE SEQUENCE</scope>
    <source>
        <strain evidence="2">JEL0476</strain>
    </source>
</reference>
<feature type="compositionally biased region" description="Polar residues" evidence="1">
    <location>
        <begin position="1100"/>
        <end position="1119"/>
    </location>
</feature>
<feature type="compositionally biased region" description="Polar residues" evidence="1">
    <location>
        <begin position="59"/>
        <end position="84"/>
    </location>
</feature>
<dbReference type="EMBL" id="JADGJW010000114">
    <property type="protein sequence ID" value="KAJ3223872.1"/>
    <property type="molecule type" value="Genomic_DNA"/>
</dbReference>
<accession>A0AAD5U448</accession>
<evidence type="ECO:0000313" key="2">
    <source>
        <dbReference type="EMBL" id="KAJ3223872.1"/>
    </source>
</evidence>
<evidence type="ECO:0000313" key="3">
    <source>
        <dbReference type="Proteomes" id="UP001211065"/>
    </source>
</evidence>